<feature type="domain" description="PLD phosphodiesterase" evidence="2">
    <location>
        <begin position="174"/>
        <end position="201"/>
    </location>
</feature>
<dbReference type="InterPro" id="IPR001736">
    <property type="entry name" value="PLipase_D/transphosphatidylase"/>
</dbReference>
<evidence type="ECO:0000256" key="1">
    <source>
        <dbReference type="SAM" id="SignalP"/>
    </source>
</evidence>
<gene>
    <name evidence="3" type="primary">clsC_2</name>
    <name evidence="3" type="ORF">SCARR_03537</name>
</gene>
<dbReference type="PANTHER" id="PTHR21248">
    <property type="entry name" value="CARDIOLIPIN SYNTHASE"/>
    <property type="match status" value="1"/>
</dbReference>
<dbReference type="GO" id="GO:0032049">
    <property type="term" value="P:cardiolipin biosynthetic process"/>
    <property type="evidence" value="ECO:0007669"/>
    <property type="project" value="UniProtKB-ARBA"/>
</dbReference>
<dbReference type="GO" id="GO:0030572">
    <property type="term" value="F:phosphatidyltransferase activity"/>
    <property type="evidence" value="ECO:0007669"/>
    <property type="project" value="UniProtKB-ARBA"/>
</dbReference>
<keyword evidence="1" id="KW-0732">Signal</keyword>
<sequence length="521" mass="58757">MAGLIRSAQGMRIALLSSIAMGLTACSTIPKNPHKPVSHSLQPAKAGMLIEHSQTVMAKAADGESAFMMIPQNSEALRWRLALIDHAKTSIDLQVFIWSNDESGRLMLSHLLAAAKRGVQIRLLVDDLPKDWSDMGTALVARQDNIQLRRFNPGRVRKGAIRRTLQMGLFFKKLNRRMHNKQMLVDGQWGLVGGRNLGNPYFGLSKKYNNRDLDLLITGAVIGELGADFDLYWNSDAAYPGESMVKKITESKKEKLFQKFNATLKKDRHLLSQTNLPTLPADWSAVFAPLPERMVYGTAQCIQDSPNVKGDRGERLIDQFRETGIMPHRKSCIITPYMIPSQKQLDHLANAVKEEDRKVRVLVPSMESNNHTMAHSHYKKYRKKLLKAGAELYEFRGDPSASFCSLSDTPPVKSDFISLHTKAFVLDKEWVLIGSLNFDPRSIEINTEHLLLINSPELATQLFGDFETMISPENAWAVTLNEKGKLRWTSSDDERTNQPARGFGQRCADFIYRWLPIEGQL</sequence>
<dbReference type="PANTHER" id="PTHR21248:SF12">
    <property type="entry name" value="CARDIOLIPIN SYNTHASE C"/>
    <property type="match status" value="1"/>
</dbReference>
<dbReference type="Proteomes" id="UP000346198">
    <property type="component" value="Unassembled WGS sequence"/>
</dbReference>
<dbReference type="RefSeq" id="WP_136062921.1">
    <property type="nucleotide sequence ID" value="NZ_CAAHFH010000002.1"/>
</dbReference>
<dbReference type="PROSITE" id="PS50035">
    <property type="entry name" value="PLD"/>
    <property type="match status" value="2"/>
</dbReference>
<dbReference type="InterPro" id="IPR025202">
    <property type="entry name" value="PLD-like_dom"/>
</dbReference>
<dbReference type="CDD" id="cd09113">
    <property type="entry name" value="PLDc_ymdC_like_2"/>
    <property type="match status" value="1"/>
</dbReference>
<feature type="domain" description="PLD phosphodiesterase" evidence="2">
    <location>
        <begin position="415"/>
        <end position="442"/>
    </location>
</feature>
<evidence type="ECO:0000313" key="3">
    <source>
        <dbReference type="EMBL" id="VGO21463.1"/>
    </source>
</evidence>
<accession>A0A6C2UNE6</accession>
<keyword evidence="4" id="KW-1185">Reference proteome</keyword>
<dbReference type="PROSITE" id="PS51257">
    <property type="entry name" value="PROKAR_LIPOPROTEIN"/>
    <property type="match status" value="1"/>
</dbReference>
<feature type="signal peptide" evidence="1">
    <location>
        <begin position="1"/>
        <end position="22"/>
    </location>
</feature>
<evidence type="ECO:0000313" key="4">
    <source>
        <dbReference type="Proteomes" id="UP000346198"/>
    </source>
</evidence>
<reference evidence="3 4" key="1">
    <citation type="submission" date="2019-04" db="EMBL/GenBank/DDBJ databases">
        <authorList>
            <person name="Van Vliet M D."/>
        </authorList>
    </citation>
    <scope>NUCLEOTIDE SEQUENCE [LARGE SCALE GENOMIC DNA]</scope>
    <source>
        <strain evidence="3 4">F21</strain>
    </source>
</reference>
<dbReference type="CDD" id="cd09111">
    <property type="entry name" value="PLDc_ymdC_like_1"/>
    <property type="match status" value="1"/>
</dbReference>
<dbReference type="AlphaFoldDB" id="A0A6C2UNE6"/>
<dbReference type="Pfam" id="PF13091">
    <property type="entry name" value="PLDc_2"/>
    <property type="match status" value="2"/>
</dbReference>
<feature type="chain" id="PRO_5025370956" evidence="1">
    <location>
        <begin position="23"/>
        <end position="521"/>
    </location>
</feature>
<name>A0A6C2UNE6_9BACT</name>
<dbReference type="EMBL" id="CAAHFH010000002">
    <property type="protein sequence ID" value="VGO21463.1"/>
    <property type="molecule type" value="Genomic_DNA"/>
</dbReference>
<dbReference type="SMART" id="SM00155">
    <property type="entry name" value="PLDc"/>
    <property type="match status" value="2"/>
</dbReference>
<evidence type="ECO:0000259" key="2">
    <source>
        <dbReference type="PROSITE" id="PS50035"/>
    </source>
</evidence>
<protein>
    <submittedName>
        <fullName evidence="3">Cardiolipin synthase C</fullName>
    </submittedName>
</protein>
<organism evidence="3 4">
    <name type="scientific">Pontiella sulfatireligans</name>
    <dbReference type="NCBI Taxonomy" id="2750658"/>
    <lineage>
        <taxon>Bacteria</taxon>
        <taxon>Pseudomonadati</taxon>
        <taxon>Kiritimatiellota</taxon>
        <taxon>Kiritimatiellia</taxon>
        <taxon>Kiritimatiellales</taxon>
        <taxon>Pontiellaceae</taxon>
        <taxon>Pontiella</taxon>
    </lineage>
</organism>
<dbReference type="Gene3D" id="3.30.870.10">
    <property type="entry name" value="Endonuclease Chain A"/>
    <property type="match status" value="2"/>
</dbReference>
<dbReference type="SUPFAM" id="SSF56024">
    <property type="entry name" value="Phospholipase D/nuclease"/>
    <property type="match status" value="2"/>
</dbReference>
<proteinExistence type="predicted"/>